<protein>
    <recommendedName>
        <fullName evidence="4">LSM domain-containing protein</fullName>
    </recommendedName>
</protein>
<evidence type="ECO:0008006" key="4">
    <source>
        <dbReference type="Google" id="ProtNLM"/>
    </source>
</evidence>
<name>A0A0J1LH47_NIACI</name>
<evidence type="ECO:0000313" key="3">
    <source>
        <dbReference type="Proteomes" id="UP000036045"/>
    </source>
</evidence>
<gene>
    <name evidence="2" type="ORF">ABW02_01195</name>
</gene>
<sequence length="112" mass="13653">MENNRDLMESSSHHLSSHHHHHHHKKDHDHYKHKFHPKCHKHLFEFIQIETRDGEVHQGILHSYDDENVYLLVSGHHTSEDSRLIFPFRRFGLIGFPFFGIRRFGPFFPLWW</sequence>
<comment type="caution">
    <text evidence="2">The sequence shown here is derived from an EMBL/GenBank/DDBJ whole genome shotgun (WGS) entry which is preliminary data.</text>
</comment>
<dbReference type="RefSeq" id="WP_047940084.1">
    <property type="nucleotide sequence ID" value="NZ_CP053989.1"/>
</dbReference>
<keyword evidence="3" id="KW-1185">Reference proteome</keyword>
<dbReference type="Proteomes" id="UP000036045">
    <property type="component" value="Unassembled WGS sequence"/>
</dbReference>
<evidence type="ECO:0000256" key="1">
    <source>
        <dbReference type="SAM" id="MobiDB-lite"/>
    </source>
</evidence>
<organism evidence="2 3">
    <name type="scientific">Niallia circulans</name>
    <name type="common">Bacillus circulans</name>
    <dbReference type="NCBI Taxonomy" id="1397"/>
    <lineage>
        <taxon>Bacteria</taxon>
        <taxon>Bacillati</taxon>
        <taxon>Bacillota</taxon>
        <taxon>Bacilli</taxon>
        <taxon>Bacillales</taxon>
        <taxon>Bacillaceae</taxon>
        <taxon>Niallia</taxon>
    </lineage>
</organism>
<dbReference type="PATRIC" id="fig|1397.4.peg.260"/>
<reference evidence="2 3" key="1">
    <citation type="submission" date="2015-05" db="EMBL/GenBank/DDBJ databases">
        <title>Whole genome sequence and identification of bacterial endophytes from Costus igneus.</title>
        <authorList>
            <person name="Lee Y.P."/>
            <person name="Gan H.M."/>
            <person name="Eng W."/>
            <person name="Wheatley M.S."/>
            <person name="Caraballo A."/>
            <person name="Polter S."/>
            <person name="Savka M.A."/>
            <person name="Hudson A.O."/>
        </authorList>
    </citation>
    <scope>NUCLEOTIDE SEQUENCE [LARGE SCALE GENOMIC DNA]</scope>
    <source>
        <strain evidence="2 3">RIT379</strain>
    </source>
</reference>
<feature type="compositionally biased region" description="Basic residues" evidence="1">
    <location>
        <begin position="15"/>
        <end position="27"/>
    </location>
</feature>
<accession>A0A0J1LH47</accession>
<evidence type="ECO:0000313" key="2">
    <source>
        <dbReference type="EMBL" id="KLV28390.1"/>
    </source>
</evidence>
<proteinExistence type="predicted"/>
<dbReference type="OrthoDB" id="2971291at2"/>
<dbReference type="AlphaFoldDB" id="A0A0J1LH47"/>
<dbReference type="GeneID" id="56349240"/>
<dbReference type="EMBL" id="LDPH01000001">
    <property type="protein sequence ID" value="KLV28390.1"/>
    <property type="molecule type" value="Genomic_DNA"/>
</dbReference>
<feature type="compositionally biased region" description="Basic and acidic residues" evidence="1">
    <location>
        <begin position="1"/>
        <end position="12"/>
    </location>
</feature>
<feature type="region of interest" description="Disordered" evidence="1">
    <location>
        <begin position="1"/>
        <end position="27"/>
    </location>
</feature>